<evidence type="ECO:0000313" key="5">
    <source>
        <dbReference type="EMBL" id="MCX2977819.1"/>
    </source>
</evidence>
<dbReference type="Gene3D" id="1.10.150.240">
    <property type="entry name" value="Putative phosphatase, domain 2"/>
    <property type="match status" value="1"/>
</dbReference>
<organism evidence="5 6">
    <name type="scientific">Candidatus Marimicrobium litorale</name>
    <dbReference type="NCBI Taxonomy" id="2518991"/>
    <lineage>
        <taxon>Bacteria</taxon>
        <taxon>Pseudomonadati</taxon>
        <taxon>Pseudomonadota</taxon>
        <taxon>Gammaproteobacteria</taxon>
        <taxon>Cellvibrionales</taxon>
        <taxon>Halieaceae</taxon>
        <taxon>Marimicrobium</taxon>
    </lineage>
</organism>
<evidence type="ECO:0000256" key="4">
    <source>
        <dbReference type="ARBA" id="ARBA00013078"/>
    </source>
</evidence>
<comment type="caution">
    <text evidence="5">The sequence shown here is derived from an EMBL/GenBank/DDBJ whole genome shotgun (WGS) entry which is preliminary data.</text>
</comment>
<dbReference type="SFLD" id="SFLDG01129">
    <property type="entry name" value="C1.5:_HAD__Beta-PGM__Phosphata"/>
    <property type="match status" value="1"/>
</dbReference>
<dbReference type="InterPro" id="IPR023214">
    <property type="entry name" value="HAD_sf"/>
</dbReference>
<evidence type="ECO:0000256" key="2">
    <source>
        <dbReference type="ARBA" id="ARBA00004818"/>
    </source>
</evidence>
<dbReference type="InterPro" id="IPR041492">
    <property type="entry name" value="HAD_2"/>
</dbReference>
<evidence type="ECO:0000256" key="1">
    <source>
        <dbReference type="ARBA" id="ARBA00000830"/>
    </source>
</evidence>
<dbReference type="SFLD" id="SFLDS00003">
    <property type="entry name" value="Haloacid_Dehalogenase"/>
    <property type="match status" value="1"/>
</dbReference>
<dbReference type="InterPro" id="IPR036412">
    <property type="entry name" value="HAD-like_sf"/>
</dbReference>
<dbReference type="PANTHER" id="PTHR43434">
    <property type="entry name" value="PHOSPHOGLYCOLATE PHOSPHATASE"/>
    <property type="match status" value="1"/>
</dbReference>
<dbReference type="Pfam" id="PF13419">
    <property type="entry name" value="HAD_2"/>
    <property type="match status" value="1"/>
</dbReference>
<name>A0ABT3T8L7_9GAMM</name>
<dbReference type="RefSeq" id="WP_279249527.1">
    <property type="nucleotide sequence ID" value="NZ_SHNO01000001.1"/>
</dbReference>
<dbReference type="PANTHER" id="PTHR43434:SF1">
    <property type="entry name" value="PHOSPHOGLYCOLATE PHOSPHATASE"/>
    <property type="match status" value="1"/>
</dbReference>
<protein>
    <recommendedName>
        <fullName evidence="4">phosphoglycolate phosphatase</fullName>
        <ecNumber evidence="4">3.1.3.18</ecNumber>
    </recommendedName>
</protein>
<keyword evidence="6" id="KW-1185">Reference proteome</keyword>
<dbReference type="InterPro" id="IPR023198">
    <property type="entry name" value="PGP-like_dom2"/>
</dbReference>
<evidence type="ECO:0000313" key="6">
    <source>
        <dbReference type="Proteomes" id="UP001143304"/>
    </source>
</evidence>
<accession>A0ABT3T8L7</accession>
<dbReference type="NCBIfam" id="TIGR01509">
    <property type="entry name" value="HAD-SF-IA-v3"/>
    <property type="match status" value="1"/>
</dbReference>
<dbReference type="InterPro" id="IPR006439">
    <property type="entry name" value="HAD-SF_hydro_IA"/>
</dbReference>
<dbReference type="EC" id="3.1.3.18" evidence="4"/>
<comment type="catalytic activity">
    <reaction evidence="1">
        <text>2-phosphoglycolate + H2O = glycolate + phosphate</text>
        <dbReference type="Rhea" id="RHEA:14369"/>
        <dbReference type="ChEBI" id="CHEBI:15377"/>
        <dbReference type="ChEBI" id="CHEBI:29805"/>
        <dbReference type="ChEBI" id="CHEBI:43474"/>
        <dbReference type="ChEBI" id="CHEBI:58033"/>
        <dbReference type="EC" id="3.1.3.18"/>
    </reaction>
</comment>
<dbReference type="Proteomes" id="UP001143304">
    <property type="component" value="Unassembled WGS sequence"/>
</dbReference>
<dbReference type="SUPFAM" id="SSF56784">
    <property type="entry name" value="HAD-like"/>
    <property type="match status" value="1"/>
</dbReference>
<evidence type="ECO:0000256" key="3">
    <source>
        <dbReference type="ARBA" id="ARBA00006171"/>
    </source>
</evidence>
<dbReference type="Gene3D" id="3.40.50.1000">
    <property type="entry name" value="HAD superfamily/HAD-like"/>
    <property type="match status" value="1"/>
</dbReference>
<reference evidence="5" key="1">
    <citation type="submission" date="2019-02" db="EMBL/GenBank/DDBJ databases">
        <authorList>
            <person name="Li S.-H."/>
        </authorList>
    </citation>
    <scope>NUCLEOTIDE SEQUENCE</scope>
    <source>
        <strain evidence="5">IMCC11814</strain>
    </source>
</reference>
<sequence>MKHFILWDNDGVLVDTEHWYFTATQRALAEINVTLEKKTYLERMVHGASSWDLAIEQGIDEGLTRAQRRRRDTYYQEYLARENIQIPGVEAVLATLVKTHQMAIVTTSRRTDFNLIHQRRNITHYMDFVLAREDYKKSKPDPEPYLAGLKRFDARPEECLVVEDSQRGLQAAIAAGIDCAIVHNAFTASQDFSGARYQITSLAELPGILST</sequence>
<proteinExistence type="inferred from homology"/>
<gene>
    <name evidence="5" type="ORF">EYC82_10690</name>
</gene>
<dbReference type="EMBL" id="SHNO01000001">
    <property type="protein sequence ID" value="MCX2977819.1"/>
    <property type="molecule type" value="Genomic_DNA"/>
</dbReference>
<dbReference type="InterPro" id="IPR050155">
    <property type="entry name" value="HAD-like_hydrolase_sf"/>
</dbReference>
<comment type="similarity">
    <text evidence="3">Belongs to the HAD-like hydrolase superfamily. CbbY/CbbZ/Gph/YieH family.</text>
</comment>
<comment type="pathway">
    <text evidence="2">Organic acid metabolism; glycolate biosynthesis; glycolate from 2-phosphoglycolate: step 1/1.</text>
</comment>